<dbReference type="InterPro" id="IPR054267">
    <property type="entry name" value="DUF6998"/>
</dbReference>
<sequence>MTVGQLLTLYADILTELRRRGLVRTKNAPLGDLAEYAAALAYGGLLAKNSEKSYDLTAADGRRIQVKARSVDRNASPSQTFSPIRTLGFDVTVFIIVDADTNSVKSAFEWSPTEVGTLGRWSEHTKGHVVRIGQIRAAGTDVTEMMQGAWAQLLDLVETVEPD</sequence>
<dbReference type="EMBL" id="SDPN01000003">
    <property type="protein sequence ID" value="RXZ72785.1"/>
    <property type="molecule type" value="Genomic_DNA"/>
</dbReference>
<evidence type="ECO:0000259" key="1">
    <source>
        <dbReference type="Pfam" id="PF22522"/>
    </source>
</evidence>
<evidence type="ECO:0000313" key="3">
    <source>
        <dbReference type="Proteomes" id="UP000293865"/>
    </source>
</evidence>
<dbReference type="OrthoDB" id="4471973at2"/>
<reference evidence="2 3" key="1">
    <citation type="submission" date="2019-01" db="EMBL/GenBank/DDBJ databases">
        <title>Agromyces.</title>
        <authorList>
            <person name="Li J."/>
        </authorList>
    </citation>
    <scope>NUCLEOTIDE SEQUENCE [LARGE SCALE GENOMIC DNA]</scope>
    <source>
        <strain evidence="2 3">DSM 15934</strain>
    </source>
</reference>
<organism evidence="2 3">
    <name type="scientific">Agromyces albus</name>
    <dbReference type="NCBI Taxonomy" id="205332"/>
    <lineage>
        <taxon>Bacteria</taxon>
        <taxon>Bacillati</taxon>
        <taxon>Actinomycetota</taxon>
        <taxon>Actinomycetes</taxon>
        <taxon>Micrococcales</taxon>
        <taxon>Microbacteriaceae</taxon>
        <taxon>Agromyces</taxon>
    </lineage>
</organism>
<name>A0A4Q2L3N8_9MICO</name>
<evidence type="ECO:0000313" key="2">
    <source>
        <dbReference type="EMBL" id="RXZ72785.1"/>
    </source>
</evidence>
<dbReference type="Proteomes" id="UP000293865">
    <property type="component" value="Unassembled WGS sequence"/>
</dbReference>
<comment type="caution">
    <text evidence="2">The sequence shown here is derived from an EMBL/GenBank/DDBJ whole genome shotgun (WGS) entry which is preliminary data.</text>
</comment>
<gene>
    <name evidence="2" type="ORF">ESP51_03015</name>
</gene>
<protein>
    <recommendedName>
        <fullName evidence="1">DUF6998 domain-containing protein</fullName>
    </recommendedName>
</protein>
<dbReference type="RefSeq" id="WP_129519407.1">
    <property type="nucleotide sequence ID" value="NZ_SDPN01000003.1"/>
</dbReference>
<accession>A0A4Q2L3N8</accession>
<dbReference type="AlphaFoldDB" id="A0A4Q2L3N8"/>
<feature type="domain" description="DUF6998" evidence="1">
    <location>
        <begin position="30"/>
        <end position="73"/>
    </location>
</feature>
<proteinExistence type="predicted"/>
<dbReference type="Pfam" id="PF22522">
    <property type="entry name" value="DUF6998"/>
    <property type="match status" value="1"/>
</dbReference>
<keyword evidence="3" id="KW-1185">Reference proteome</keyword>